<dbReference type="Pfam" id="PF12787">
    <property type="entry name" value="EcsC"/>
    <property type="match status" value="1"/>
</dbReference>
<dbReference type="InterPro" id="IPR024787">
    <property type="entry name" value="EcsC"/>
</dbReference>
<reference evidence="3" key="1">
    <citation type="submission" date="2012-11" db="EMBL/GenBank/DDBJ databases">
        <authorList>
            <person name="Lucero-Rivera Y.E."/>
            <person name="Tovar-Ramirez D."/>
        </authorList>
    </citation>
    <scope>NUCLEOTIDE SEQUENCE [LARGE SCALE GENOMIC DNA]</scope>
    <source>
        <strain evidence="3">Araruama</strain>
    </source>
</reference>
<keyword evidence="1" id="KW-1133">Transmembrane helix</keyword>
<evidence type="ECO:0008006" key="4">
    <source>
        <dbReference type="Google" id="ProtNLM"/>
    </source>
</evidence>
<proteinExistence type="predicted"/>
<dbReference type="Proteomes" id="UP000189670">
    <property type="component" value="Unassembled WGS sequence"/>
</dbReference>
<keyword evidence="1" id="KW-0812">Transmembrane</keyword>
<sequence length="266" mass="28776">MIDSISTKDLNELKYAKSILETPGLPAKILHAIGVPIEKGFEYLPDQWEERVIALSENALRSGLRIAIHTLNADETKLKKKSSDAFHKLCVAASGSIGGAFGLSTLALELPVTTTLMLRSIADIARSEGENLREIESRLSCLEVFALGSNELSDDNAETSYYIIRAALSNAVINASRYIAQTSVIDDAAPILLKLLANIASRFGVVVSEKIAATTLPIIGAAGGAIINIIFMDHFQDMARGHFIVRRLERTYGTEVVKAAYETIAS</sequence>
<protein>
    <recommendedName>
        <fullName evidence="4">Peptidase</fullName>
    </recommendedName>
</protein>
<evidence type="ECO:0000313" key="3">
    <source>
        <dbReference type="Proteomes" id="UP000189670"/>
    </source>
</evidence>
<dbReference type="PANTHER" id="PTHR41260:SF1">
    <property type="entry name" value="PROTEIN ECSC"/>
    <property type="match status" value="1"/>
</dbReference>
<feature type="non-terminal residue" evidence="2">
    <location>
        <position position="266"/>
    </location>
</feature>
<evidence type="ECO:0000313" key="2">
    <source>
        <dbReference type="EMBL" id="ETR67453.1"/>
    </source>
</evidence>
<feature type="transmembrane region" description="Helical" evidence="1">
    <location>
        <begin position="211"/>
        <end position="231"/>
    </location>
</feature>
<dbReference type="EMBL" id="ATBP01001374">
    <property type="protein sequence ID" value="ETR67453.1"/>
    <property type="molecule type" value="Genomic_DNA"/>
</dbReference>
<evidence type="ECO:0000256" key="1">
    <source>
        <dbReference type="SAM" id="Phobius"/>
    </source>
</evidence>
<dbReference type="AlphaFoldDB" id="A0A1V1NY10"/>
<name>A0A1V1NY10_9BACT</name>
<dbReference type="PANTHER" id="PTHR41260">
    <property type="entry name" value="PROTEIN ECSC"/>
    <property type="match status" value="1"/>
</dbReference>
<accession>A0A1V1NY10</accession>
<organism evidence="2 3">
    <name type="scientific">Candidatus Magnetoglobus multicellularis str. Araruama</name>
    <dbReference type="NCBI Taxonomy" id="890399"/>
    <lineage>
        <taxon>Bacteria</taxon>
        <taxon>Pseudomonadati</taxon>
        <taxon>Thermodesulfobacteriota</taxon>
        <taxon>Desulfobacteria</taxon>
        <taxon>Desulfobacterales</taxon>
        <taxon>Desulfobacteraceae</taxon>
        <taxon>Candidatus Magnetoglobus</taxon>
    </lineage>
</organism>
<gene>
    <name evidence="2" type="ORF">OMM_11582</name>
</gene>
<keyword evidence="1" id="KW-0472">Membrane</keyword>
<comment type="caution">
    <text evidence="2">The sequence shown here is derived from an EMBL/GenBank/DDBJ whole genome shotgun (WGS) entry which is preliminary data.</text>
</comment>